<dbReference type="InterPro" id="IPR005123">
    <property type="entry name" value="Oxoglu/Fe-dep_dioxygenase_dom"/>
</dbReference>
<dbReference type="GO" id="GO:0005506">
    <property type="term" value="F:iron ion binding"/>
    <property type="evidence" value="ECO:0007669"/>
    <property type="project" value="UniProtKB-UniRule"/>
</dbReference>
<dbReference type="NCBIfam" id="NF003975">
    <property type="entry name" value="PRK05467.1-4"/>
    <property type="match status" value="1"/>
</dbReference>
<dbReference type="InterPro" id="IPR006620">
    <property type="entry name" value="Pro_4_hyd_alph"/>
</dbReference>
<dbReference type="InterPro" id="IPR044862">
    <property type="entry name" value="Pro_4_hyd_alph_FE2OG_OXY"/>
</dbReference>
<feature type="binding site" evidence="7">
    <location>
        <position position="98"/>
    </location>
    <ligand>
        <name>Fe cation</name>
        <dbReference type="ChEBI" id="CHEBI:24875"/>
    </ligand>
</feature>
<dbReference type="NCBIfam" id="NF003974">
    <property type="entry name" value="PRK05467.1-3"/>
    <property type="match status" value="1"/>
</dbReference>
<comment type="cofactor">
    <cofactor evidence="1 7">
        <name>L-ascorbate</name>
        <dbReference type="ChEBI" id="CHEBI:38290"/>
    </cofactor>
</comment>
<dbReference type="InterPro" id="IPR041097">
    <property type="entry name" value="PKHD_C"/>
</dbReference>
<dbReference type="GO" id="GO:0031418">
    <property type="term" value="F:L-ascorbic acid binding"/>
    <property type="evidence" value="ECO:0007669"/>
    <property type="project" value="UniProtKB-KW"/>
</dbReference>
<feature type="domain" description="Fe2OG dioxygenase" evidence="8">
    <location>
        <begin position="78"/>
        <end position="178"/>
    </location>
</feature>
<gene>
    <name evidence="9" type="ORF">LX59_02489</name>
</gene>
<protein>
    <submittedName>
        <fullName evidence="9">PKHD-type hydroxylase</fullName>
    </submittedName>
</protein>
<evidence type="ECO:0000313" key="10">
    <source>
        <dbReference type="Proteomes" id="UP000319627"/>
    </source>
</evidence>
<evidence type="ECO:0000256" key="4">
    <source>
        <dbReference type="ARBA" id="ARBA00022964"/>
    </source>
</evidence>
<dbReference type="GO" id="GO:0006974">
    <property type="term" value="P:DNA damage response"/>
    <property type="evidence" value="ECO:0007669"/>
    <property type="project" value="TreeGrafter"/>
</dbReference>
<dbReference type="Proteomes" id="UP000319627">
    <property type="component" value="Unassembled WGS sequence"/>
</dbReference>
<keyword evidence="5 7" id="KW-0560">Oxidoreductase</keyword>
<dbReference type="PROSITE" id="PS51471">
    <property type="entry name" value="FE2OG_OXY"/>
    <property type="match status" value="1"/>
</dbReference>
<evidence type="ECO:0000259" key="8">
    <source>
        <dbReference type="PROSITE" id="PS51471"/>
    </source>
</evidence>
<dbReference type="EMBL" id="VLKG01000010">
    <property type="protein sequence ID" value="TWH64286.1"/>
    <property type="molecule type" value="Genomic_DNA"/>
</dbReference>
<feature type="binding site" evidence="7">
    <location>
        <position position="169"/>
    </location>
    <ligand>
        <name>2-oxoglutarate</name>
        <dbReference type="ChEBI" id="CHEBI:16810"/>
    </ligand>
</feature>
<dbReference type="AlphaFoldDB" id="A0A562I0D6"/>
<keyword evidence="4 7" id="KW-0223">Dioxygenase</keyword>
<name>A0A562I0D6_9GAMM</name>
<evidence type="ECO:0000256" key="5">
    <source>
        <dbReference type="ARBA" id="ARBA00023002"/>
    </source>
</evidence>
<reference evidence="9 10" key="1">
    <citation type="submission" date="2019-07" db="EMBL/GenBank/DDBJ databases">
        <title>Genomic Encyclopedia of Type Strains, Phase I: the one thousand microbial genomes (KMG-I) project.</title>
        <authorList>
            <person name="Kyrpides N."/>
        </authorList>
    </citation>
    <scope>NUCLEOTIDE SEQUENCE [LARGE SCALE GENOMIC DNA]</scope>
    <source>
        <strain evidence="9 10">DSM 375</strain>
    </source>
</reference>
<dbReference type="Gene3D" id="2.60.120.620">
    <property type="entry name" value="q2cbj1_9rhob like domain"/>
    <property type="match status" value="1"/>
</dbReference>
<dbReference type="Gene3D" id="4.10.860.20">
    <property type="entry name" value="Rabenosyn, Rab binding domain"/>
    <property type="match status" value="1"/>
</dbReference>
<sequence>MLLHIPQIFSAAELAEIRQALNQAHWIDGKTTAGHLSIQLKSNLQLAEGDPLARSISEVMLQRLWKTPQFMSAALPNKVYPPMFNCYTEGGTFGFHVDNAVRDIPKSIERVRTDLSATLFFSDPNEYEGGELIIQDTYGVQPVKLPAGSLVLYPSTSVHQVTPVTKGARFASFFWIQSLIREDAQRTLLYELDLSIQALTQELPGNPALVQLSSTYHNLLRRWVEV</sequence>
<dbReference type="PANTHER" id="PTHR41536:SF1">
    <property type="entry name" value="PKHD-TYPE HYDROXYLASE YBIX"/>
    <property type="match status" value="1"/>
</dbReference>
<keyword evidence="3 7" id="KW-0847">Vitamin C</keyword>
<feature type="binding site" evidence="7">
    <location>
        <position position="96"/>
    </location>
    <ligand>
        <name>Fe cation</name>
        <dbReference type="ChEBI" id="CHEBI:24875"/>
    </ligand>
</feature>
<keyword evidence="6 7" id="KW-0408">Iron</keyword>
<feature type="binding site" evidence="7">
    <location>
        <position position="159"/>
    </location>
    <ligand>
        <name>Fe cation</name>
        <dbReference type="ChEBI" id="CHEBI:24875"/>
    </ligand>
</feature>
<dbReference type="SUPFAM" id="SSF51197">
    <property type="entry name" value="Clavaminate synthase-like"/>
    <property type="match status" value="1"/>
</dbReference>
<evidence type="ECO:0000256" key="3">
    <source>
        <dbReference type="ARBA" id="ARBA00022896"/>
    </source>
</evidence>
<dbReference type="InterPro" id="IPR023550">
    <property type="entry name" value="PKHD_hydroxylase"/>
</dbReference>
<dbReference type="Pfam" id="PF13640">
    <property type="entry name" value="2OG-FeII_Oxy_3"/>
    <property type="match status" value="1"/>
</dbReference>
<evidence type="ECO:0000256" key="7">
    <source>
        <dbReference type="HAMAP-Rule" id="MF_00657"/>
    </source>
</evidence>
<evidence type="ECO:0000256" key="1">
    <source>
        <dbReference type="ARBA" id="ARBA00001961"/>
    </source>
</evidence>
<comment type="caution">
    <text evidence="9">The sequence shown here is derived from an EMBL/GenBank/DDBJ whole genome shotgun (WGS) entry which is preliminary data.</text>
</comment>
<dbReference type="GO" id="GO:0006879">
    <property type="term" value="P:intracellular iron ion homeostasis"/>
    <property type="evidence" value="ECO:0007669"/>
    <property type="project" value="TreeGrafter"/>
</dbReference>
<comment type="cofactor">
    <cofactor evidence="7">
        <name>Fe(2+)</name>
        <dbReference type="ChEBI" id="CHEBI:29033"/>
    </cofactor>
    <text evidence="7">Binds 1 Fe(2+) ion per subunit.</text>
</comment>
<proteinExistence type="inferred from homology"/>
<evidence type="ECO:0000313" key="9">
    <source>
        <dbReference type="EMBL" id="TWH64286.1"/>
    </source>
</evidence>
<dbReference type="HAMAP" id="MF_00657">
    <property type="entry name" value="Hydroxyl_YbiX"/>
    <property type="match status" value="1"/>
</dbReference>
<evidence type="ECO:0000256" key="6">
    <source>
        <dbReference type="ARBA" id="ARBA00023004"/>
    </source>
</evidence>
<keyword evidence="2 7" id="KW-0479">Metal-binding</keyword>
<dbReference type="RefSeq" id="WP_144572258.1">
    <property type="nucleotide sequence ID" value="NZ_VLKG01000010.1"/>
</dbReference>
<accession>A0A562I0D6</accession>
<dbReference type="Pfam" id="PF18331">
    <property type="entry name" value="PKHD_C"/>
    <property type="match status" value="1"/>
</dbReference>
<dbReference type="SMART" id="SM00702">
    <property type="entry name" value="P4Hc"/>
    <property type="match status" value="1"/>
</dbReference>
<evidence type="ECO:0000256" key="2">
    <source>
        <dbReference type="ARBA" id="ARBA00022723"/>
    </source>
</evidence>
<dbReference type="PANTHER" id="PTHR41536">
    <property type="entry name" value="PKHD-TYPE HYDROXYLASE YBIX"/>
    <property type="match status" value="1"/>
</dbReference>
<dbReference type="OrthoDB" id="9812472at2"/>
<dbReference type="GO" id="GO:0016706">
    <property type="term" value="F:2-oxoglutarate-dependent dioxygenase activity"/>
    <property type="evidence" value="ECO:0007669"/>
    <property type="project" value="UniProtKB-UniRule"/>
</dbReference>
<organism evidence="9 10">
    <name type="scientific">Azomonas agilis</name>
    <dbReference type="NCBI Taxonomy" id="116849"/>
    <lineage>
        <taxon>Bacteria</taxon>
        <taxon>Pseudomonadati</taxon>
        <taxon>Pseudomonadota</taxon>
        <taxon>Gammaproteobacteria</taxon>
        <taxon>Pseudomonadales</taxon>
        <taxon>Pseudomonadaceae</taxon>
        <taxon>Azomonas</taxon>
    </lineage>
</organism>
<keyword evidence="10" id="KW-1185">Reference proteome</keyword>